<accession>A0A4U6XN48</accession>
<evidence type="ECO:0000313" key="2">
    <source>
        <dbReference type="Proteomes" id="UP000310108"/>
    </source>
</evidence>
<gene>
    <name evidence="1" type="ORF">CTA1_9082</name>
</gene>
<proteinExistence type="predicted"/>
<reference evidence="1 2" key="1">
    <citation type="journal article" date="2019" name="PLoS ONE">
        <title>Comparative genome analysis indicates high evolutionary potential of pathogenicity genes in Colletotrichum tanaceti.</title>
        <authorList>
            <person name="Lelwala R.V."/>
            <person name="Korhonen P.K."/>
            <person name="Young N.D."/>
            <person name="Scott J.B."/>
            <person name="Ades P.A."/>
            <person name="Gasser R.B."/>
            <person name="Taylor P.W.J."/>
        </authorList>
    </citation>
    <scope>NUCLEOTIDE SEQUENCE [LARGE SCALE GENOMIC DNA]</scope>
    <source>
        <strain evidence="1">BRIP57314</strain>
    </source>
</reference>
<keyword evidence="2" id="KW-1185">Reference proteome</keyword>
<comment type="caution">
    <text evidence="1">The sequence shown here is derived from an EMBL/GenBank/DDBJ whole genome shotgun (WGS) entry which is preliminary data.</text>
</comment>
<dbReference type="EMBL" id="PJEX01000049">
    <property type="protein sequence ID" value="TKW57153.1"/>
    <property type="molecule type" value="Genomic_DNA"/>
</dbReference>
<organism evidence="1 2">
    <name type="scientific">Colletotrichum tanaceti</name>
    <dbReference type="NCBI Taxonomy" id="1306861"/>
    <lineage>
        <taxon>Eukaryota</taxon>
        <taxon>Fungi</taxon>
        <taxon>Dikarya</taxon>
        <taxon>Ascomycota</taxon>
        <taxon>Pezizomycotina</taxon>
        <taxon>Sordariomycetes</taxon>
        <taxon>Hypocreomycetidae</taxon>
        <taxon>Glomerellales</taxon>
        <taxon>Glomerellaceae</taxon>
        <taxon>Colletotrichum</taxon>
        <taxon>Colletotrichum destructivum species complex</taxon>
    </lineage>
</organism>
<evidence type="ECO:0000313" key="1">
    <source>
        <dbReference type="EMBL" id="TKW57153.1"/>
    </source>
</evidence>
<sequence length="88" mass="9817">MTEEETRFKIIRDALAKYSITAARELPLPVGDEYVASNFDRFRDPAVVSMPAKASCRFPITINMVPVPAIRRGEKYHRNGAANGPRPA</sequence>
<protein>
    <submittedName>
        <fullName evidence="1">Uncharacterized protein</fullName>
    </submittedName>
</protein>
<name>A0A4U6XN48_9PEZI</name>
<dbReference type="Proteomes" id="UP000310108">
    <property type="component" value="Unassembled WGS sequence"/>
</dbReference>
<dbReference type="AlphaFoldDB" id="A0A4U6XN48"/>